<evidence type="ECO:0000256" key="1">
    <source>
        <dbReference type="SAM" id="Phobius"/>
    </source>
</evidence>
<protein>
    <submittedName>
        <fullName evidence="2">Uncharacterized protein</fullName>
    </submittedName>
</protein>
<sequence length="137" mass="14151">MPGPLRVELVPSGNRGGLRRVDAGVDDVDRRTRGCAGCLAAGVAGASTALLAWAPLARVSVTGGFEGRHRDLSVLYVDLPLVALGGALVPVTAWAVGLRLLGGRPWAAAVLAVAALALGTWGLTAWWTPYEQPEFLG</sequence>
<dbReference type="AlphaFoldDB" id="A0A0K2AVJ5"/>
<dbReference type="KEGG" id="samb:SAM23877_3974"/>
<dbReference type="Proteomes" id="UP000061018">
    <property type="component" value="Chromosome"/>
</dbReference>
<evidence type="ECO:0000313" key="3">
    <source>
        <dbReference type="Proteomes" id="UP000061018"/>
    </source>
</evidence>
<organism evidence="2 3">
    <name type="scientific">Streptomyces ambofaciens (strain ATCC 23877 / 3486 / DSM 40053 / JCM 4204 / NBRC 12836 / NRRL B-2516)</name>
    <dbReference type="NCBI Taxonomy" id="278992"/>
    <lineage>
        <taxon>Bacteria</taxon>
        <taxon>Bacillati</taxon>
        <taxon>Actinomycetota</taxon>
        <taxon>Actinomycetes</taxon>
        <taxon>Kitasatosporales</taxon>
        <taxon>Streptomycetaceae</taxon>
        <taxon>Streptomyces</taxon>
    </lineage>
</organism>
<proteinExistence type="predicted"/>
<feature type="transmembrane region" description="Helical" evidence="1">
    <location>
        <begin position="74"/>
        <end position="96"/>
    </location>
</feature>
<feature type="transmembrane region" description="Helical" evidence="1">
    <location>
        <begin position="34"/>
        <end position="54"/>
    </location>
</feature>
<accession>A0A0K2AVJ5</accession>
<gene>
    <name evidence="2" type="ORF">SAM23877_3974</name>
</gene>
<evidence type="ECO:0000313" key="2">
    <source>
        <dbReference type="EMBL" id="AKZ57019.1"/>
    </source>
</evidence>
<keyword evidence="1" id="KW-0812">Transmembrane</keyword>
<feature type="transmembrane region" description="Helical" evidence="1">
    <location>
        <begin position="108"/>
        <end position="127"/>
    </location>
</feature>
<dbReference type="EMBL" id="CP012382">
    <property type="protein sequence ID" value="AKZ57019.1"/>
    <property type="molecule type" value="Genomic_DNA"/>
</dbReference>
<keyword evidence="1" id="KW-1133">Transmembrane helix</keyword>
<name>A0A0K2AVJ5_STRA7</name>
<dbReference type="STRING" id="1889.SAM40697_3618"/>
<reference evidence="3" key="1">
    <citation type="journal article" date="2015" name="J. Biotechnol.">
        <title>Complete genome sequence of Streptomyces ambofaciens ATCC 23877, the spiramycin producer.</title>
        <authorList>
            <person name="Thibessard A."/>
            <person name="Haas D."/>
            <person name="Gerbaud C."/>
            <person name="Aigle B."/>
            <person name="Lautru S."/>
            <person name="Pernodet J.L."/>
            <person name="Leblond P."/>
        </authorList>
    </citation>
    <scope>NUCLEOTIDE SEQUENCE [LARGE SCALE GENOMIC DNA]</scope>
    <source>
        <strain evidence="3">ATCC 23877 / 3486 / DSM 40053 / JCM 4204 / NBRC 12836 / NRRL B-2516</strain>
    </source>
</reference>
<keyword evidence="1" id="KW-0472">Membrane</keyword>